<feature type="domain" description="Alpha/beta hydrolase fold-3" evidence="2">
    <location>
        <begin position="167"/>
        <end position="235"/>
    </location>
</feature>
<name>A0ABM5ENW7_9SAUR</name>
<organism evidence="3 4">
    <name type="scientific">Pogona vitticeps</name>
    <name type="common">central bearded dragon</name>
    <dbReference type="NCBI Taxonomy" id="103695"/>
    <lineage>
        <taxon>Eukaryota</taxon>
        <taxon>Metazoa</taxon>
        <taxon>Chordata</taxon>
        <taxon>Craniata</taxon>
        <taxon>Vertebrata</taxon>
        <taxon>Euteleostomi</taxon>
        <taxon>Lepidosauria</taxon>
        <taxon>Squamata</taxon>
        <taxon>Bifurcata</taxon>
        <taxon>Unidentata</taxon>
        <taxon>Episquamata</taxon>
        <taxon>Toxicofera</taxon>
        <taxon>Iguania</taxon>
        <taxon>Acrodonta</taxon>
        <taxon>Agamidae</taxon>
        <taxon>Amphibolurinae</taxon>
        <taxon>Pogona</taxon>
    </lineage>
</organism>
<evidence type="ECO:0000313" key="4">
    <source>
        <dbReference type="RefSeq" id="XP_072834854.1"/>
    </source>
</evidence>
<protein>
    <submittedName>
        <fullName evidence="4">Arylacetamide deacetylase-like 4</fullName>
    </submittedName>
</protein>
<keyword evidence="1" id="KW-0378">Hydrolase</keyword>
<dbReference type="PANTHER" id="PTHR48081:SF32">
    <property type="entry name" value="ALPHA_BETA HYDROLASE FOLD-3 DOMAIN-CONTAINING PROTEIN"/>
    <property type="match status" value="1"/>
</dbReference>
<feature type="domain" description="Alpha/beta hydrolase fold-3" evidence="2">
    <location>
        <begin position="3"/>
        <end position="109"/>
    </location>
</feature>
<dbReference type="Pfam" id="PF07859">
    <property type="entry name" value="Abhydrolase_3"/>
    <property type="match status" value="2"/>
</dbReference>
<dbReference type="RefSeq" id="XP_072834854.1">
    <property type="nucleotide sequence ID" value="XM_072978753.1"/>
</dbReference>
<dbReference type="Proteomes" id="UP001652642">
    <property type="component" value="Chromosome 7"/>
</dbReference>
<dbReference type="InterPro" id="IPR050300">
    <property type="entry name" value="GDXG_lipolytic_enzyme"/>
</dbReference>
<reference evidence="4" key="1">
    <citation type="submission" date="2025-08" db="UniProtKB">
        <authorList>
            <consortium name="RefSeq"/>
        </authorList>
    </citation>
    <scope>IDENTIFICATION</scope>
</reference>
<dbReference type="Gene3D" id="3.40.50.1820">
    <property type="entry name" value="alpha/beta hydrolase"/>
    <property type="match status" value="1"/>
</dbReference>
<evidence type="ECO:0000259" key="2">
    <source>
        <dbReference type="Pfam" id="PF07859"/>
    </source>
</evidence>
<gene>
    <name evidence="4" type="primary">LOC110082438</name>
</gene>
<keyword evidence="3" id="KW-1185">Reference proteome</keyword>
<evidence type="ECO:0000256" key="1">
    <source>
        <dbReference type="ARBA" id="ARBA00022801"/>
    </source>
</evidence>
<dbReference type="GeneID" id="110082438"/>
<dbReference type="PANTHER" id="PTHR48081">
    <property type="entry name" value="AB HYDROLASE SUPERFAMILY PROTEIN C4A8.06C"/>
    <property type="match status" value="1"/>
</dbReference>
<dbReference type="SUPFAM" id="SSF53474">
    <property type="entry name" value="alpha/beta-Hydrolases"/>
    <property type="match status" value="1"/>
</dbReference>
<evidence type="ECO:0000313" key="3">
    <source>
        <dbReference type="Proteomes" id="UP001652642"/>
    </source>
</evidence>
<accession>A0ABM5ENW7</accession>
<dbReference type="InterPro" id="IPR029058">
    <property type="entry name" value="AB_hydrolase_fold"/>
</dbReference>
<proteinExistence type="predicted"/>
<dbReference type="InterPro" id="IPR013094">
    <property type="entry name" value="AB_hydrolase_3"/>
</dbReference>
<sequence length="262" mass="30374">MTEYRLAPEYLYPTQFEDCTSAAEYFMKNVENYGVSPAHIVICGESIGGTVAASLVQKLTKRTDLPKVQAQVLIAPFLQGVNFNLLSYQQNRWVPFIGQADFLYCIFLYITKNMSIVDFALEETHIPEERRKEYEEWLNPNHVPKEIKMRGDYTEHQISPNPMDHVYSLMEAITGPTLAPLLSEDDVIQQLPKTFILTCEFDVLRDDGLLYKKRLEHNGVPVSWCHLKDGFHGVFLLYRRWFLNFTFCQRGLDSVVEYVKSL</sequence>